<protein>
    <submittedName>
        <fullName evidence="2">Uncharacterized protein</fullName>
    </submittedName>
</protein>
<dbReference type="InterPro" id="IPR019410">
    <property type="entry name" value="Methyltransf_16"/>
</dbReference>
<evidence type="ECO:0000256" key="1">
    <source>
        <dbReference type="SAM" id="MobiDB-lite"/>
    </source>
</evidence>
<gene>
    <name evidence="2" type="ORF">PAPYR_9496</name>
</gene>
<dbReference type="PANTHER" id="PTHR14614:SF109">
    <property type="entry name" value="RIBOSOMAL LYSINE N-METHYLTRANSFERASE 5"/>
    <property type="match status" value="1"/>
</dbReference>
<evidence type="ECO:0000313" key="2">
    <source>
        <dbReference type="EMBL" id="KAJ4455549.1"/>
    </source>
</evidence>
<dbReference type="InterPro" id="IPR029063">
    <property type="entry name" value="SAM-dependent_MTases_sf"/>
</dbReference>
<feature type="region of interest" description="Disordered" evidence="1">
    <location>
        <begin position="233"/>
        <end position="262"/>
    </location>
</feature>
<comment type="caution">
    <text evidence="2">The sequence shown here is derived from an EMBL/GenBank/DDBJ whole genome shotgun (WGS) entry which is preliminary data.</text>
</comment>
<dbReference type="Pfam" id="PF10294">
    <property type="entry name" value="Methyltransf_16"/>
    <property type="match status" value="1"/>
</dbReference>
<dbReference type="EMBL" id="JAPMOS010000103">
    <property type="protein sequence ID" value="KAJ4455549.1"/>
    <property type="molecule type" value="Genomic_DNA"/>
</dbReference>
<dbReference type="Gene3D" id="3.40.50.150">
    <property type="entry name" value="Vaccinia Virus protein VP39"/>
    <property type="match status" value="1"/>
</dbReference>
<dbReference type="SUPFAM" id="SSF53335">
    <property type="entry name" value="S-adenosyl-L-methionine-dependent methyltransferases"/>
    <property type="match status" value="1"/>
</dbReference>
<evidence type="ECO:0000313" key="3">
    <source>
        <dbReference type="Proteomes" id="UP001141327"/>
    </source>
</evidence>
<keyword evidence="3" id="KW-1185">Reference proteome</keyword>
<dbReference type="Proteomes" id="UP001141327">
    <property type="component" value="Unassembled WGS sequence"/>
</dbReference>
<dbReference type="PANTHER" id="PTHR14614">
    <property type="entry name" value="HEPATOCELLULAR CARCINOMA-ASSOCIATED ANTIGEN"/>
    <property type="match status" value="1"/>
</dbReference>
<sequence>MATPSEAPSMFDRVKQLPIGQGPAVHTREVDFFGKTLRILQDPDWLGGSVWDCELCVVKYLENLDAFPPLFFRGKRAIVLGDGTGLLGICLGMLGAECWITDLPGLIPLIQRNVQENASMCKIHIAPLQWGTDVTPFRPPFDFIFGADIIYLPETFQPLSETIRALAGPQTVFYLGYELRKKSDVQFFDLLRPNWSLVKISNDDLDPTYQDPNIGVFRVTPKSTLFAQPQPPAVAIASPDAPTATNQSSPRGASGGSTADPTKQQLIASRNPQMKTAPRSPAHAEWLIQLAAPTSPPAGDRGASHAQRIIDDIY</sequence>
<organism evidence="2 3">
    <name type="scientific">Paratrimastix pyriformis</name>
    <dbReference type="NCBI Taxonomy" id="342808"/>
    <lineage>
        <taxon>Eukaryota</taxon>
        <taxon>Metamonada</taxon>
        <taxon>Preaxostyla</taxon>
        <taxon>Paratrimastigidae</taxon>
        <taxon>Paratrimastix</taxon>
    </lineage>
</organism>
<name>A0ABQ8U8A0_9EUKA</name>
<accession>A0ABQ8U8A0</accession>
<reference evidence="2" key="1">
    <citation type="journal article" date="2022" name="bioRxiv">
        <title>Genomics of Preaxostyla Flagellates Illuminates Evolutionary Transitions and the Path Towards Mitochondrial Loss.</title>
        <authorList>
            <person name="Novak L.V.F."/>
            <person name="Treitli S.C."/>
            <person name="Pyrih J."/>
            <person name="Halakuc P."/>
            <person name="Pipaliya S.V."/>
            <person name="Vacek V."/>
            <person name="Brzon O."/>
            <person name="Soukal P."/>
            <person name="Eme L."/>
            <person name="Dacks J.B."/>
            <person name="Karnkowska A."/>
            <person name="Elias M."/>
            <person name="Hampl V."/>
        </authorList>
    </citation>
    <scope>NUCLEOTIDE SEQUENCE</scope>
    <source>
        <strain evidence="2">RCP-MX</strain>
    </source>
</reference>
<feature type="compositionally biased region" description="Polar residues" evidence="1">
    <location>
        <begin position="243"/>
        <end position="262"/>
    </location>
</feature>
<proteinExistence type="predicted"/>